<dbReference type="InParanoid" id="A0A0C2W035"/>
<organism evidence="1 2">
    <name type="scientific">Amanita muscaria (strain Koide BX008)</name>
    <dbReference type="NCBI Taxonomy" id="946122"/>
    <lineage>
        <taxon>Eukaryota</taxon>
        <taxon>Fungi</taxon>
        <taxon>Dikarya</taxon>
        <taxon>Basidiomycota</taxon>
        <taxon>Agaricomycotina</taxon>
        <taxon>Agaricomycetes</taxon>
        <taxon>Agaricomycetidae</taxon>
        <taxon>Agaricales</taxon>
        <taxon>Pluteineae</taxon>
        <taxon>Amanitaceae</taxon>
        <taxon>Amanita</taxon>
    </lineage>
</organism>
<evidence type="ECO:0000313" key="2">
    <source>
        <dbReference type="Proteomes" id="UP000054549"/>
    </source>
</evidence>
<gene>
    <name evidence="1" type="ORF">M378DRAFT_18862</name>
</gene>
<reference evidence="1 2" key="1">
    <citation type="submission" date="2014-04" db="EMBL/GenBank/DDBJ databases">
        <title>Evolutionary Origins and Diversification of the Mycorrhizal Mutualists.</title>
        <authorList>
            <consortium name="DOE Joint Genome Institute"/>
            <consortium name="Mycorrhizal Genomics Consortium"/>
            <person name="Kohler A."/>
            <person name="Kuo A."/>
            <person name="Nagy L.G."/>
            <person name="Floudas D."/>
            <person name="Copeland A."/>
            <person name="Barry K.W."/>
            <person name="Cichocki N."/>
            <person name="Veneault-Fourrey C."/>
            <person name="LaButti K."/>
            <person name="Lindquist E.A."/>
            <person name="Lipzen A."/>
            <person name="Lundell T."/>
            <person name="Morin E."/>
            <person name="Murat C."/>
            <person name="Riley R."/>
            <person name="Ohm R."/>
            <person name="Sun H."/>
            <person name="Tunlid A."/>
            <person name="Henrissat B."/>
            <person name="Grigoriev I.V."/>
            <person name="Hibbett D.S."/>
            <person name="Martin F."/>
        </authorList>
    </citation>
    <scope>NUCLEOTIDE SEQUENCE [LARGE SCALE GENOMIC DNA]</scope>
    <source>
        <strain evidence="1 2">Koide BX008</strain>
    </source>
</reference>
<dbReference type="HOGENOM" id="CLU_013084_4_2_1"/>
<dbReference type="STRING" id="946122.A0A0C2W035"/>
<protein>
    <submittedName>
        <fullName evidence="1">Uncharacterized protein</fullName>
    </submittedName>
</protein>
<keyword evidence="2" id="KW-1185">Reference proteome</keyword>
<name>A0A0C2W035_AMAMK</name>
<dbReference type="EMBL" id="KN818740">
    <property type="protein sequence ID" value="KIL54457.1"/>
    <property type="molecule type" value="Genomic_DNA"/>
</dbReference>
<proteinExistence type="predicted"/>
<sequence>MPEYQNAVRESTRHKYSRAVDELERLVVQRLLEMAKLGIAGIGYKMRVKIGNALKARAEAICTAIERYNAAAAQLNPPREKLTWANIMAIADLAEFDLLKDTREDVQKKPWIKPAIREAIRHYLKIKRAHEEIQRLNVIISEQ</sequence>
<evidence type="ECO:0000313" key="1">
    <source>
        <dbReference type="EMBL" id="KIL54457.1"/>
    </source>
</evidence>
<dbReference type="AlphaFoldDB" id="A0A0C2W035"/>
<dbReference type="OrthoDB" id="2676448at2759"/>
<accession>A0A0C2W035</accession>
<dbReference type="Proteomes" id="UP000054549">
    <property type="component" value="Unassembled WGS sequence"/>
</dbReference>